<reference evidence="1" key="1">
    <citation type="submission" date="2022-07" db="EMBL/GenBank/DDBJ databases">
        <title>Phylogenomic reconstructions and comparative analyses of Kickxellomycotina fungi.</title>
        <authorList>
            <person name="Reynolds N.K."/>
            <person name="Stajich J.E."/>
            <person name="Barry K."/>
            <person name="Grigoriev I.V."/>
            <person name="Crous P."/>
            <person name="Smith M.E."/>
        </authorList>
    </citation>
    <scope>NUCLEOTIDE SEQUENCE</scope>
    <source>
        <strain evidence="1">CBS 102833</strain>
    </source>
</reference>
<name>A0ACC1LEQ2_9FUNG</name>
<gene>
    <name evidence="1" type="primary">DNAJB6</name>
    <name evidence="1" type="ORF">H4S07_003845</name>
</gene>
<proteinExistence type="predicted"/>
<evidence type="ECO:0000313" key="2">
    <source>
        <dbReference type="Proteomes" id="UP001140096"/>
    </source>
</evidence>
<accession>A0ACC1LEQ2</accession>
<protein>
    <submittedName>
        <fullName evidence="1">DnaJ sub B member 6</fullName>
    </submittedName>
</protein>
<keyword evidence="2" id="KW-1185">Reference proteome</keyword>
<organism evidence="1 2">
    <name type="scientific">Coemansia furcata</name>
    <dbReference type="NCBI Taxonomy" id="417177"/>
    <lineage>
        <taxon>Eukaryota</taxon>
        <taxon>Fungi</taxon>
        <taxon>Fungi incertae sedis</taxon>
        <taxon>Zoopagomycota</taxon>
        <taxon>Kickxellomycotina</taxon>
        <taxon>Kickxellomycetes</taxon>
        <taxon>Kickxellales</taxon>
        <taxon>Kickxellaceae</taxon>
        <taxon>Coemansia</taxon>
    </lineage>
</organism>
<dbReference type="Proteomes" id="UP001140096">
    <property type="component" value="Unassembled WGS sequence"/>
</dbReference>
<comment type="caution">
    <text evidence="1">The sequence shown here is derived from an EMBL/GenBank/DDBJ whole genome shotgun (WGS) entry which is preliminary data.</text>
</comment>
<dbReference type="EMBL" id="JANBUP010001362">
    <property type="protein sequence ID" value="KAJ2806252.1"/>
    <property type="molecule type" value="Genomic_DNA"/>
</dbReference>
<sequence>MPVELRYYELLGIGPSATADDIKKAYRKLSLKWHPDKNPGQRELAEEKFKLLAEAYSVLSDAEMRERYDKYGEDGLKRGFQPPSASGNNYSGHHAPSSAGHGGHAFGFRSADDIFRDFFGGRDPFSSMFMDSVFADPFSDPFFSQHSGSSGLRAAAEQHVPMERERRPYAGGNSMMTTSGGGFGFPSMFGGGSGGFPSMMFSSFGGSGMPATGSFSFVSSSTIGGEGGLRGATGPSTRTSIQVVNGVKIQTTEENDGRGNVTVTKVSPDGYKEVTVNGVPQNTSPRRESPKKPVEDSRHHSYSRPLSDSYARQPSPQPTPAYGSAARGSARNTHVESDDESVVEVEIVEVEDSNDSDSLPPPPPPQPQSSKHGAERARAPVHKVPSPPTSEPLPKRRDPEMRKDKAAPSEHYSAPLSAAAAAAAAAAYQPPTQQQPAQRMSAAAPPPPRATYAPREPPAAQPSSRLPTQAPAAGRNEAEDMLAQARNRLKSAAGTAHPPPPQQKPLATSSHGIGFKEVLKATGASLLKSRPKMNRSSSSTKAGPQPQALQAGSKTFGPVHRPDPAGSLKPQVKSAAEYKAGAYGEQQYYEPVTNRVGGGDAARPSGGSETVASIPPLPPQQQPPMSAAGFSAPGHKQPRSRDRMRSTLHHNNIPAMGLDTKQYAGQPNLAAGSLASPPPLPQQPVDPRTATSGYAQYQYYQPQQHPQQGPAATHYYGQAMYVDPSSSHAAQTSYVSPPATANSVDGGYHYQQQQPASKGYSGQPLSATQARNQQQQQMYGSGQHAGMTAGPTTTTAGSANGYYHP</sequence>
<evidence type="ECO:0000313" key="1">
    <source>
        <dbReference type="EMBL" id="KAJ2806252.1"/>
    </source>
</evidence>